<feature type="transmembrane region" description="Helical" evidence="1">
    <location>
        <begin position="109"/>
        <end position="129"/>
    </location>
</feature>
<dbReference type="InterPro" id="IPR009495">
    <property type="entry name" value="NrsF"/>
</dbReference>
<evidence type="ECO:0008006" key="4">
    <source>
        <dbReference type="Google" id="ProtNLM"/>
    </source>
</evidence>
<feature type="transmembrane region" description="Helical" evidence="1">
    <location>
        <begin position="68"/>
        <end position="88"/>
    </location>
</feature>
<keyword evidence="3" id="KW-1185">Reference proteome</keyword>
<feature type="transmembrane region" description="Helical" evidence="1">
    <location>
        <begin position="194"/>
        <end position="216"/>
    </location>
</feature>
<dbReference type="RefSeq" id="WP_147160511.1">
    <property type="nucleotide sequence ID" value="NZ_BJYR01000020.1"/>
</dbReference>
<dbReference type="Pfam" id="PF06532">
    <property type="entry name" value="NrsF"/>
    <property type="match status" value="1"/>
</dbReference>
<feature type="transmembrane region" description="Helical" evidence="1">
    <location>
        <begin position="169"/>
        <end position="188"/>
    </location>
</feature>
<accession>A0A512AN92</accession>
<evidence type="ECO:0000256" key="1">
    <source>
        <dbReference type="SAM" id="Phobius"/>
    </source>
</evidence>
<keyword evidence="1" id="KW-0472">Membrane</keyword>
<sequence>MDRKSARFASTTADELINRLVNDLEPVKPLRLAVGLCLVFGALLASATGVGLMLGLRPDIPAGRLAPHLVLESGLFLLLGLSAAANVVRMSRPHVGSDYGGSNWAMAMTALLPVSALVMGLGRGAIGLSPMDMRSGINCLGSGVLWGSLTLTALIMWLRRGAPVRPHYAALLSGVAAGSLGMFAYSLHCPSNDVVHIGLWHSGAVALSALIARLVVPPLIRW</sequence>
<proteinExistence type="predicted"/>
<dbReference type="OrthoDB" id="7390889at2"/>
<keyword evidence="1" id="KW-0812">Transmembrane</keyword>
<dbReference type="Proteomes" id="UP000321464">
    <property type="component" value="Unassembled WGS sequence"/>
</dbReference>
<organism evidence="2 3">
    <name type="scientific">Novosphingobium sediminis</name>
    <dbReference type="NCBI Taxonomy" id="707214"/>
    <lineage>
        <taxon>Bacteria</taxon>
        <taxon>Pseudomonadati</taxon>
        <taxon>Pseudomonadota</taxon>
        <taxon>Alphaproteobacteria</taxon>
        <taxon>Sphingomonadales</taxon>
        <taxon>Sphingomonadaceae</taxon>
        <taxon>Novosphingobium</taxon>
    </lineage>
</organism>
<feature type="transmembrane region" description="Helical" evidence="1">
    <location>
        <begin position="135"/>
        <end position="157"/>
    </location>
</feature>
<dbReference type="EMBL" id="BJYR01000020">
    <property type="protein sequence ID" value="GEO01182.1"/>
    <property type="molecule type" value="Genomic_DNA"/>
</dbReference>
<keyword evidence="1" id="KW-1133">Transmembrane helix</keyword>
<gene>
    <name evidence="2" type="ORF">NSE01_30140</name>
</gene>
<evidence type="ECO:0000313" key="3">
    <source>
        <dbReference type="Proteomes" id="UP000321464"/>
    </source>
</evidence>
<evidence type="ECO:0000313" key="2">
    <source>
        <dbReference type="EMBL" id="GEO01182.1"/>
    </source>
</evidence>
<name>A0A512AN92_9SPHN</name>
<feature type="transmembrane region" description="Helical" evidence="1">
    <location>
        <begin position="32"/>
        <end position="56"/>
    </location>
</feature>
<reference evidence="2 3" key="1">
    <citation type="submission" date="2019-07" db="EMBL/GenBank/DDBJ databases">
        <title>Whole genome shotgun sequence of Novosphingobium sediminis NBRC 106119.</title>
        <authorList>
            <person name="Hosoyama A."/>
            <person name="Uohara A."/>
            <person name="Ohji S."/>
            <person name="Ichikawa N."/>
        </authorList>
    </citation>
    <scope>NUCLEOTIDE SEQUENCE [LARGE SCALE GENOMIC DNA]</scope>
    <source>
        <strain evidence="2 3">NBRC 106119</strain>
    </source>
</reference>
<comment type="caution">
    <text evidence="2">The sequence shown here is derived from an EMBL/GenBank/DDBJ whole genome shotgun (WGS) entry which is preliminary data.</text>
</comment>
<dbReference type="AlphaFoldDB" id="A0A512AN92"/>
<protein>
    <recommendedName>
        <fullName evidence="4">DUF1109 domain-containing protein</fullName>
    </recommendedName>
</protein>